<protein>
    <submittedName>
        <fullName evidence="6">Alpha/beta-hydrolase</fullName>
    </submittedName>
</protein>
<dbReference type="OrthoDB" id="1662883at2759"/>
<dbReference type="PANTHER" id="PTHR48081">
    <property type="entry name" value="AB HYDROLASE SUPERFAMILY PROTEIN C4A8.06C"/>
    <property type="match status" value="1"/>
</dbReference>
<organism evidence="6 7">
    <name type="scientific">Ceraceosorus guamensis</name>
    <dbReference type="NCBI Taxonomy" id="1522189"/>
    <lineage>
        <taxon>Eukaryota</taxon>
        <taxon>Fungi</taxon>
        <taxon>Dikarya</taxon>
        <taxon>Basidiomycota</taxon>
        <taxon>Ustilaginomycotina</taxon>
        <taxon>Exobasidiomycetes</taxon>
        <taxon>Ceraceosorales</taxon>
        <taxon>Ceraceosoraceae</taxon>
        <taxon>Ceraceosorus</taxon>
    </lineage>
</organism>
<evidence type="ECO:0000313" key="6">
    <source>
        <dbReference type="EMBL" id="PWN45947.1"/>
    </source>
</evidence>
<feature type="domain" description="Alpha/beta hydrolase fold-3" evidence="5">
    <location>
        <begin position="248"/>
        <end position="375"/>
    </location>
</feature>
<reference evidence="6 7" key="1">
    <citation type="journal article" date="2018" name="Mol. Biol. Evol.">
        <title>Broad Genomic Sampling Reveals a Smut Pathogenic Ancestry of the Fungal Clade Ustilaginomycotina.</title>
        <authorList>
            <person name="Kijpornyongpan T."/>
            <person name="Mondo S.J."/>
            <person name="Barry K."/>
            <person name="Sandor L."/>
            <person name="Lee J."/>
            <person name="Lipzen A."/>
            <person name="Pangilinan J."/>
            <person name="LaButti K."/>
            <person name="Hainaut M."/>
            <person name="Henrissat B."/>
            <person name="Grigoriev I.V."/>
            <person name="Spatafora J.W."/>
            <person name="Aime M.C."/>
        </authorList>
    </citation>
    <scope>NUCLEOTIDE SEQUENCE [LARGE SCALE GENOMIC DNA]</scope>
    <source>
        <strain evidence="6 7">MCA 4658</strain>
    </source>
</reference>
<name>A0A316W7S4_9BASI</name>
<feature type="compositionally biased region" description="Low complexity" evidence="4">
    <location>
        <begin position="433"/>
        <end position="454"/>
    </location>
</feature>
<dbReference type="InterPro" id="IPR050300">
    <property type="entry name" value="GDXG_lipolytic_enzyme"/>
</dbReference>
<feature type="region of interest" description="Disordered" evidence="4">
    <location>
        <begin position="421"/>
        <end position="486"/>
    </location>
</feature>
<accession>A0A316W7S4</accession>
<comment type="similarity">
    <text evidence="1">Belongs to the 'GDXG' lipolytic enzyme family.</text>
</comment>
<dbReference type="AlphaFoldDB" id="A0A316W7S4"/>
<feature type="compositionally biased region" description="Low complexity" evidence="4">
    <location>
        <begin position="720"/>
        <end position="753"/>
    </location>
</feature>
<feature type="compositionally biased region" description="Low complexity" evidence="4">
    <location>
        <begin position="680"/>
        <end position="705"/>
    </location>
</feature>
<dbReference type="SUPFAM" id="SSF53474">
    <property type="entry name" value="alpha/beta-Hydrolases"/>
    <property type="match status" value="1"/>
</dbReference>
<feature type="compositionally biased region" description="Polar residues" evidence="4">
    <location>
        <begin position="996"/>
        <end position="1016"/>
    </location>
</feature>
<evidence type="ECO:0000259" key="5">
    <source>
        <dbReference type="Pfam" id="PF07859"/>
    </source>
</evidence>
<dbReference type="STRING" id="1522189.A0A316W7S4"/>
<dbReference type="InterPro" id="IPR029058">
    <property type="entry name" value="AB_hydrolase_fold"/>
</dbReference>
<evidence type="ECO:0000256" key="4">
    <source>
        <dbReference type="SAM" id="MobiDB-lite"/>
    </source>
</evidence>
<dbReference type="InParanoid" id="A0A316W7S4"/>
<dbReference type="EMBL" id="KZ819353">
    <property type="protein sequence ID" value="PWN45947.1"/>
    <property type="molecule type" value="Genomic_DNA"/>
</dbReference>
<dbReference type="Pfam" id="PF07859">
    <property type="entry name" value="Abhydrolase_3"/>
    <property type="match status" value="1"/>
</dbReference>
<evidence type="ECO:0000256" key="1">
    <source>
        <dbReference type="ARBA" id="ARBA00010515"/>
    </source>
</evidence>
<feature type="compositionally biased region" description="Basic and acidic residues" evidence="4">
    <location>
        <begin position="143"/>
        <end position="162"/>
    </location>
</feature>
<dbReference type="RefSeq" id="XP_025373107.1">
    <property type="nucleotide sequence ID" value="XM_025512833.1"/>
</dbReference>
<dbReference type="GO" id="GO:0016787">
    <property type="term" value="F:hydrolase activity"/>
    <property type="evidence" value="ECO:0007669"/>
    <property type="project" value="UniProtKB-KW"/>
</dbReference>
<feature type="active site" evidence="3">
    <location>
        <position position="329"/>
    </location>
</feature>
<dbReference type="InterPro" id="IPR033140">
    <property type="entry name" value="Lipase_GDXG_put_SER_AS"/>
</dbReference>
<feature type="region of interest" description="Disordered" evidence="4">
    <location>
        <begin position="641"/>
        <end position="783"/>
    </location>
</feature>
<dbReference type="GeneID" id="37034703"/>
<sequence>MTLTTFGVVANVTPTIIKTFFSHYYKQAKKDKQDRHTEAKDEFLFHEAFALVKRFIEVATHDTVESLQVFTNTHVPSQPWATCVPVLIPLSSCDQAAKVLIEYFGPDDLKTVVGGEKWWQVRGLSGVEAEWIAQTSDWRSATKAEKLAKEAEERKAHEDARHSQASASANDAKADGPAVRKLAAARRQVSKRLDPRHVRADTQKKRSSKREQQQHKQKDSKQAPTIEIDEEEFGDENYEEFDRLKRVMLYIHGGGGYFGSLNTHRFSLVRFARKFGGRVFAPNYRKAPGYPWPCPLVDALAAYFYLTKPPSEAKHKAVDPSNLVIAGDSAGGNLALALLAVLRDMDLPPPAGAILISPWCDMSHSFESILQNTDTDIIPRYGFIHKPSTLWPVPAIPKESTQQSRPTTPKERLMSYIGHSHRSPDLEVPSGVSEAGQAETSGAAANAAATSSNSKSGPKTHEDQKANSKPSEDDIAVPAPPKHLKAEPMYVPLSHDKNGEKVELRSQVQLYATNEQVFHPLCSPVLQGSLGGLPPLYILAGDAEVLRDEIIYLAHRAAKPAEYPLNDGLLAKNARARQNAEKYNNSPTKVHLQVFDEQCHVLTLFAFTTSARYAYRAICSMVKHVTGAPTNAINPFPRLQEASTGASDAPSDPPVHSTGHSHSELDPQSGRRSTPSDGGSPSLAPPSTITTSASSRSSRNLAPLNTSASLKMSGTDQVGSPATATPVSSAALNNGQSSANANAQAHAAAASGSEVVDGPVQSKQELKQKRRRNVTLGSTNQYDGAVPLRRPDLMFIRERVDVRGQVRALEDESALQALRMDKNEIGIFKAGPVRRYLDGQRQWDKKFEKEARRVEKRRARNEAKAAEMLRRAAKAGLLDPPEKDENGAIKPRRGVAEPYGKHASWKTLARFGPMDLGDETPPPSALAGRRDTEDALQLLRISLRLKHHEAGMGKRDWAREHLTRAPRQSAAERQVAGGKRRHGLTMWSRLMGAATRASTTGKQVNVDSYGQESQSAREGWVDASPVVTPTVEQTR</sequence>
<dbReference type="InterPro" id="IPR013094">
    <property type="entry name" value="AB_hydrolase_3"/>
</dbReference>
<dbReference type="PROSITE" id="PS01174">
    <property type="entry name" value="LIPASE_GDXG_SER"/>
    <property type="match status" value="1"/>
</dbReference>
<feature type="compositionally biased region" description="Polar residues" evidence="4">
    <location>
        <begin position="706"/>
        <end position="718"/>
    </location>
</feature>
<evidence type="ECO:0000256" key="3">
    <source>
        <dbReference type="PROSITE-ProRule" id="PRU10038"/>
    </source>
</evidence>
<feature type="compositionally biased region" description="Polar residues" evidence="4">
    <location>
        <begin position="670"/>
        <end position="679"/>
    </location>
</feature>
<evidence type="ECO:0000313" key="7">
    <source>
        <dbReference type="Proteomes" id="UP000245783"/>
    </source>
</evidence>
<feature type="region of interest" description="Disordered" evidence="4">
    <location>
        <begin position="995"/>
        <end position="1035"/>
    </location>
</feature>
<gene>
    <name evidence="6" type="ORF">IE81DRAFT_319795</name>
</gene>
<keyword evidence="2 6" id="KW-0378">Hydrolase</keyword>
<dbReference type="Proteomes" id="UP000245783">
    <property type="component" value="Unassembled WGS sequence"/>
</dbReference>
<keyword evidence="7" id="KW-1185">Reference proteome</keyword>
<evidence type="ECO:0000256" key="2">
    <source>
        <dbReference type="ARBA" id="ARBA00022801"/>
    </source>
</evidence>
<feature type="region of interest" description="Disordered" evidence="4">
    <location>
        <begin position="143"/>
        <end position="232"/>
    </location>
</feature>
<feature type="compositionally biased region" description="Basic and acidic residues" evidence="4">
    <location>
        <begin position="459"/>
        <end position="472"/>
    </location>
</feature>
<proteinExistence type="inferred from homology"/>
<dbReference type="Gene3D" id="3.40.50.1820">
    <property type="entry name" value="alpha/beta hydrolase"/>
    <property type="match status" value="2"/>
</dbReference>
<dbReference type="PANTHER" id="PTHR48081:SF5">
    <property type="entry name" value="ALPHA_BETA HYDROLASE FOLD-3 DOMAIN-CONTAINING PROTEIN"/>
    <property type="match status" value="1"/>
</dbReference>
<feature type="compositionally biased region" description="Basic and acidic residues" evidence="4">
    <location>
        <begin position="191"/>
        <end position="221"/>
    </location>
</feature>